<gene>
    <name evidence="1" type="ORF">ACGSLL_20075</name>
</gene>
<comment type="caution">
    <text evidence="1">The sequence shown here is derived from an EMBL/GenBank/DDBJ whole genome shotgun (WGS) entry which is preliminary data.</text>
</comment>
<reference evidence="1 2" key="1">
    <citation type="submission" date="2024-10" db="EMBL/GenBank/DDBJ databases">
        <title>Whole genome of Pseudomonas sp Strain RB5.</title>
        <authorList>
            <person name="Selami N."/>
        </authorList>
    </citation>
    <scope>NUCLEOTIDE SEQUENCE [LARGE SCALE GENOMIC DNA]</scope>
    <source>
        <strain evidence="1 2">RB5</strain>
    </source>
</reference>
<dbReference type="EMBL" id="JBIEIL010000010">
    <property type="protein sequence ID" value="MFG6206664.1"/>
    <property type="molecule type" value="Genomic_DNA"/>
</dbReference>
<sequence>MTYKRWRILIAEEQPALQFRVGQCLKELGYRAPTPVRSFRELLGMTHYSYEPFEHFDLLLINGELLAAAGIDPVRFFVSNSQIRHGVIYDARRGQPCAESIYANQRRQLSLIHTPDRQTLVPLLEQLNGQAISRGVRDVH</sequence>
<protein>
    <recommendedName>
        <fullName evidence="3">Chemotaxis protein CheY</fullName>
    </recommendedName>
</protein>
<accession>A0ABW7DJ42</accession>
<evidence type="ECO:0008006" key="3">
    <source>
        <dbReference type="Google" id="ProtNLM"/>
    </source>
</evidence>
<keyword evidence="2" id="KW-1185">Reference proteome</keyword>
<evidence type="ECO:0000313" key="1">
    <source>
        <dbReference type="EMBL" id="MFG6206664.1"/>
    </source>
</evidence>
<evidence type="ECO:0000313" key="2">
    <source>
        <dbReference type="Proteomes" id="UP001605918"/>
    </source>
</evidence>
<name>A0ABW7DJ42_9PSED</name>
<organism evidence="1 2">
    <name type="scientific">Pseudomonas retamae</name>
    <dbReference type="NCBI Taxonomy" id="702110"/>
    <lineage>
        <taxon>Bacteria</taxon>
        <taxon>Pseudomonadati</taxon>
        <taxon>Pseudomonadota</taxon>
        <taxon>Gammaproteobacteria</taxon>
        <taxon>Pseudomonadales</taxon>
        <taxon>Pseudomonadaceae</taxon>
        <taxon>Pseudomonas</taxon>
    </lineage>
</organism>
<proteinExistence type="predicted"/>
<dbReference type="Proteomes" id="UP001605918">
    <property type="component" value="Unassembled WGS sequence"/>
</dbReference>
<dbReference type="RefSeq" id="WP_394507670.1">
    <property type="nucleotide sequence ID" value="NZ_JBIEIL010000010.1"/>
</dbReference>